<dbReference type="SUPFAM" id="SSF52540">
    <property type="entry name" value="P-loop containing nucleoside triphosphate hydrolases"/>
    <property type="match status" value="1"/>
</dbReference>
<gene>
    <name evidence="10 14" type="primary">miaA</name>
    <name evidence="14" type="ORF">GCM10007879_31790</name>
</gene>
<comment type="caution">
    <text evidence="14">The sequence shown here is derived from an EMBL/GenBank/DDBJ whole genome shotgun (WGS) entry which is preliminary data.</text>
</comment>
<dbReference type="InterPro" id="IPR018022">
    <property type="entry name" value="IPT"/>
</dbReference>
<dbReference type="Pfam" id="PF01715">
    <property type="entry name" value="IPPT"/>
    <property type="match status" value="1"/>
</dbReference>
<dbReference type="NCBIfam" id="TIGR00174">
    <property type="entry name" value="miaA"/>
    <property type="match status" value="1"/>
</dbReference>
<comment type="similarity">
    <text evidence="3 10 13">Belongs to the IPP transferase family.</text>
</comment>
<keyword evidence="8 10" id="KW-0460">Magnesium</keyword>
<evidence type="ECO:0000256" key="9">
    <source>
        <dbReference type="ARBA" id="ARBA00049563"/>
    </source>
</evidence>
<feature type="region of interest" description="Interaction with substrate tRNA" evidence="10">
    <location>
        <begin position="35"/>
        <end position="38"/>
    </location>
</feature>
<keyword evidence="5 10" id="KW-0819">tRNA processing</keyword>
<evidence type="ECO:0000256" key="3">
    <source>
        <dbReference type="ARBA" id="ARBA00005842"/>
    </source>
</evidence>
<comment type="function">
    <text evidence="2 10 12">Catalyzes the transfer of a dimethylallyl group onto the adenine at position 37 in tRNAs that read codons beginning with uridine, leading to the formation of N6-(dimethylallyl)adenosine (i(6)A).</text>
</comment>
<dbReference type="RefSeq" id="WP_284366056.1">
    <property type="nucleotide sequence ID" value="NZ_BSNI01000002.1"/>
</dbReference>
<sequence length="294" mass="33002">MAQRALLIAGPTASGKTAMAIARSADERSLIINTDSMQVYDVLNIISARPNAEELAQAPHKMYGYVPPSVRFSTGAWLRDVEALIQQEGTNYQKLIFVGGTGLYFDALTNGFAQIPEIPQEVIQQVEEVIQPLDAKGRAKLLAEKDPEMAKRLQAPDPQRVARAISVIEATNKSLAQWQDEPNEPSILQGYDIEKIVLNPERDVLRERIALRFKLMMQAGAIEEVEAINALKLDPTLPAMRAIGVPEISAYLRGEMDLEEATEKSIIATHQYAKRQRTWFRNRMKDWHWIDPLA</sequence>
<name>A0ABQ5UUH3_9HYPH</name>
<comment type="caution">
    <text evidence="10">Lacks conserved residue(s) required for the propagation of feature annotation.</text>
</comment>
<accession>A0ABQ5UUH3</accession>
<proteinExistence type="inferred from homology"/>
<evidence type="ECO:0000256" key="6">
    <source>
        <dbReference type="ARBA" id="ARBA00022741"/>
    </source>
</evidence>
<evidence type="ECO:0000313" key="14">
    <source>
        <dbReference type="EMBL" id="GLQ18930.1"/>
    </source>
</evidence>
<dbReference type="Gene3D" id="1.10.20.140">
    <property type="match status" value="1"/>
</dbReference>
<organism evidence="14 15">
    <name type="scientific">Maritalea porphyrae</name>
    <dbReference type="NCBI Taxonomy" id="880732"/>
    <lineage>
        <taxon>Bacteria</taxon>
        <taxon>Pseudomonadati</taxon>
        <taxon>Pseudomonadota</taxon>
        <taxon>Alphaproteobacteria</taxon>
        <taxon>Hyphomicrobiales</taxon>
        <taxon>Devosiaceae</taxon>
        <taxon>Maritalea</taxon>
    </lineage>
</organism>
<evidence type="ECO:0000256" key="12">
    <source>
        <dbReference type="RuleBase" id="RU003784"/>
    </source>
</evidence>
<evidence type="ECO:0000256" key="2">
    <source>
        <dbReference type="ARBA" id="ARBA00003213"/>
    </source>
</evidence>
<dbReference type="InterPro" id="IPR027417">
    <property type="entry name" value="P-loop_NTPase"/>
</dbReference>
<evidence type="ECO:0000256" key="7">
    <source>
        <dbReference type="ARBA" id="ARBA00022840"/>
    </source>
</evidence>
<evidence type="ECO:0000256" key="8">
    <source>
        <dbReference type="ARBA" id="ARBA00022842"/>
    </source>
</evidence>
<dbReference type="EC" id="2.5.1.75" evidence="10"/>
<feature type="binding site" evidence="10">
    <location>
        <begin position="12"/>
        <end position="17"/>
    </location>
    <ligand>
        <name>substrate</name>
    </ligand>
</feature>
<dbReference type="EMBL" id="BSNI01000002">
    <property type="protein sequence ID" value="GLQ18930.1"/>
    <property type="molecule type" value="Genomic_DNA"/>
</dbReference>
<comment type="subunit">
    <text evidence="10">Monomer.</text>
</comment>
<evidence type="ECO:0000313" key="15">
    <source>
        <dbReference type="Proteomes" id="UP001161405"/>
    </source>
</evidence>
<dbReference type="PANTHER" id="PTHR11088:SF60">
    <property type="entry name" value="TRNA DIMETHYLALLYLTRANSFERASE"/>
    <property type="match status" value="1"/>
</dbReference>
<dbReference type="InterPro" id="IPR039657">
    <property type="entry name" value="Dimethylallyltransferase"/>
</dbReference>
<comment type="catalytic activity">
    <reaction evidence="9 10 11">
        <text>adenosine(37) in tRNA + dimethylallyl diphosphate = N(6)-dimethylallyladenosine(37) in tRNA + diphosphate</text>
        <dbReference type="Rhea" id="RHEA:26482"/>
        <dbReference type="Rhea" id="RHEA-COMP:10162"/>
        <dbReference type="Rhea" id="RHEA-COMP:10375"/>
        <dbReference type="ChEBI" id="CHEBI:33019"/>
        <dbReference type="ChEBI" id="CHEBI:57623"/>
        <dbReference type="ChEBI" id="CHEBI:74411"/>
        <dbReference type="ChEBI" id="CHEBI:74415"/>
        <dbReference type="EC" id="2.5.1.75"/>
    </reaction>
</comment>
<evidence type="ECO:0000256" key="5">
    <source>
        <dbReference type="ARBA" id="ARBA00022694"/>
    </source>
</evidence>
<comment type="cofactor">
    <cofactor evidence="1 10">
        <name>Mg(2+)</name>
        <dbReference type="ChEBI" id="CHEBI:18420"/>
    </cofactor>
</comment>
<reference evidence="14" key="2">
    <citation type="submission" date="2023-01" db="EMBL/GenBank/DDBJ databases">
        <title>Draft genome sequence of Maritalea porphyrae strain NBRC 107169.</title>
        <authorList>
            <person name="Sun Q."/>
            <person name="Mori K."/>
        </authorList>
    </citation>
    <scope>NUCLEOTIDE SEQUENCE</scope>
    <source>
        <strain evidence="14">NBRC 107169</strain>
    </source>
</reference>
<reference evidence="14" key="1">
    <citation type="journal article" date="2014" name="Int. J. Syst. Evol. Microbiol.">
        <title>Complete genome of a new Firmicutes species belonging to the dominant human colonic microbiota ('Ruminococcus bicirculans') reveals two chromosomes and a selective capacity to utilize plant glucans.</title>
        <authorList>
            <consortium name="NISC Comparative Sequencing Program"/>
            <person name="Wegmann U."/>
            <person name="Louis P."/>
            <person name="Goesmann A."/>
            <person name="Henrissat B."/>
            <person name="Duncan S.H."/>
            <person name="Flint H.J."/>
        </authorList>
    </citation>
    <scope>NUCLEOTIDE SEQUENCE</scope>
    <source>
        <strain evidence="14">NBRC 107169</strain>
    </source>
</reference>
<evidence type="ECO:0000256" key="4">
    <source>
        <dbReference type="ARBA" id="ARBA00022679"/>
    </source>
</evidence>
<keyword evidence="6 10" id="KW-0547">Nucleotide-binding</keyword>
<evidence type="ECO:0000256" key="13">
    <source>
        <dbReference type="RuleBase" id="RU003785"/>
    </source>
</evidence>
<dbReference type="Gene3D" id="3.40.50.300">
    <property type="entry name" value="P-loop containing nucleotide triphosphate hydrolases"/>
    <property type="match status" value="1"/>
</dbReference>
<feature type="site" description="Interaction with substrate tRNA" evidence="10">
    <location>
        <position position="101"/>
    </location>
</feature>
<feature type="binding site" evidence="10">
    <location>
        <begin position="10"/>
        <end position="17"/>
    </location>
    <ligand>
        <name>ATP</name>
        <dbReference type="ChEBI" id="CHEBI:30616"/>
    </ligand>
</feature>
<dbReference type="HAMAP" id="MF_00185">
    <property type="entry name" value="IPP_trans"/>
    <property type="match status" value="1"/>
</dbReference>
<evidence type="ECO:0000256" key="11">
    <source>
        <dbReference type="RuleBase" id="RU003783"/>
    </source>
</evidence>
<keyword evidence="4 10" id="KW-0808">Transferase</keyword>
<keyword evidence="15" id="KW-1185">Reference proteome</keyword>
<evidence type="ECO:0000256" key="1">
    <source>
        <dbReference type="ARBA" id="ARBA00001946"/>
    </source>
</evidence>
<dbReference type="PANTHER" id="PTHR11088">
    <property type="entry name" value="TRNA DIMETHYLALLYLTRANSFERASE"/>
    <property type="match status" value="1"/>
</dbReference>
<feature type="region of interest" description="Interaction with substrate tRNA" evidence="10">
    <location>
        <begin position="159"/>
        <end position="163"/>
    </location>
</feature>
<protein>
    <recommendedName>
        <fullName evidence="10">tRNA dimethylallyltransferase</fullName>
        <ecNumber evidence="10">2.5.1.75</ecNumber>
    </recommendedName>
    <alternativeName>
        <fullName evidence="10">Dimethylallyl diphosphate:tRNA dimethylallyltransferase</fullName>
        <shortName evidence="10">DMAPP:tRNA dimethylallyltransferase</shortName>
        <shortName evidence="10">DMATase</shortName>
    </alternativeName>
    <alternativeName>
        <fullName evidence="10">Isopentenyl-diphosphate:tRNA isopentenyltransferase</fullName>
        <shortName evidence="10">IPP transferase</shortName>
        <shortName evidence="10">IPPT</shortName>
        <shortName evidence="10">IPTase</shortName>
    </alternativeName>
</protein>
<evidence type="ECO:0000256" key="10">
    <source>
        <dbReference type="HAMAP-Rule" id="MF_00185"/>
    </source>
</evidence>
<dbReference type="Proteomes" id="UP001161405">
    <property type="component" value="Unassembled WGS sequence"/>
</dbReference>
<keyword evidence="7 10" id="KW-0067">ATP-binding</keyword>